<comment type="catalytic activity">
    <reaction evidence="24">
        <text>Preferential cleavage: (Ac)2-L-Lys-D-Ala-|-D-Ala. Also transpeptidation of peptidyl-alanyl moieties that are N-acyl substituents of D-alanine.</text>
        <dbReference type="EC" id="3.4.16.4"/>
    </reaction>
</comment>
<dbReference type="EC" id="2.4.99.28" evidence="25"/>
<dbReference type="Pfam" id="PF00905">
    <property type="entry name" value="Transpeptidase"/>
    <property type="match status" value="1"/>
</dbReference>
<protein>
    <recommendedName>
        <fullName evidence="7">Penicillin-binding protein 1A</fullName>
        <ecNumber evidence="25">2.4.99.28</ecNumber>
        <ecNumber evidence="6">3.4.16.4</ecNumber>
    </recommendedName>
</protein>
<gene>
    <name evidence="32" type="ORF">CWI81_11325</name>
</gene>
<evidence type="ECO:0000259" key="29">
    <source>
        <dbReference type="Pfam" id="PF00905"/>
    </source>
</evidence>
<keyword evidence="11" id="KW-0645">Protease</keyword>
<dbReference type="PANTHER" id="PTHR32282:SF27">
    <property type="entry name" value="PENICILLIN-BINDING PROTEIN 1A"/>
    <property type="match status" value="1"/>
</dbReference>
<comment type="similarity">
    <text evidence="4">In the C-terminal section; belongs to the transpeptidase family.</text>
</comment>
<evidence type="ECO:0000256" key="1">
    <source>
        <dbReference type="ARBA" id="ARBA00002624"/>
    </source>
</evidence>
<evidence type="ECO:0000259" key="31">
    <source>
        <dbReference type="Pfam" id="PF17092"/>
    </source>
</evidence>
<keyword evidence="23" id="KW-0961">Cell wall biogenesis/degradation</keyword>
<evidence type="ECO:0000313" key="33">
    <source>
        <dbReference type="Proteomes" id="UP000287908"/>
    </source>
</evidence>
<accession>A0A432Z6U8</accession>
<dbReference type="OrthoDB" id="9766909at2"/>
<evidence type="ECO:0000313" key="32">
    <source>
        <dbReference type="EMBL" id="RUO73611.1"/>
    </source>
</evidence>
<comment type="catalytic activity">
    <reaction evidence="26">
        <text>[GlcNAc-(1-&gt;4)-Mur2Ac(oyl-L-Ala-gamma-D-Glu-L-Lys-D-Ala-D-Ala)](n)-di-trans,octa-cis-undecaprenyl diphosphate + beta-D-GlcNAc-(1-&gt;4)-Mur2Ac(oyl-L-Ala-gamma-D-Glu-L-Lys-D-Ala-D-Ala)-di-trans,octa-cis-undecaprenyl diphosphate = [GlcNAc-(1-&gt;4)-Mur2Ac(oyl-L-Ala-gamma-D-Glu-L-Lys-D-Ala-D-Ala)](n+1)-di-trans,octa-cis-undecaprenyl diphosphate + di-trans,octa-cis-undecaprenyl diphosphate + H(+)</text>
        <dbReference type="Rhea" id="RHEA:23708"/>
        <dbReference type="Rhea" id="RHEA-COMP:9602"/>
        <dbReference type="Rhea" id="RHEA-COMP:9603"/>
        <dbReference type="ChEBI" id="CHEBI:15378"/>
        <dbReference type="ChEBI" id="CHEBI:58405"/>
        <dbReference type="ChEBI" id="CHEBI:60033"/>
        <dbReference type="ChEBI" id="CHEBI:78435"/>
        <dbReference type="EC" id="2.4.99.28"/>
    </reaction>
</comment>
<keyword evidence="13" id="KW-0808">Transferase</keyword>
<dbReference type="Gene3D" id="1.10.3810.10">
    <property type="entry name" value="Biosynthetic peptidoglycan transglycosylase-like"/>
    <property type="match status" value="1"/>
</dbReference>
<evidence type="ECO:0000256" key="19">
    <source>
        <dbReference type="ARBA" id="ARBA00022989"/>
    </source>
</evidence>
<comment type="caution">
    <text evidence="32">The sequence shown here is derived from an EMBL/GenBank/DDBJ whole genome shotgun (WGS) entry which is preliminary data.</text>
</comment>
<dbReference type="InterPro" id="IPR023346">
    <property type="entry name" value="Lysozyme-like_dom_sf"/>
</dbReference>
<dbReference type="GO" id="GO:0008658">
    <property type="term" value="F:penicillin binding"/>
    <property type="evidence" value="ECO:0007669"/>
    <property type="project" value="InterPro"/>
</dbReference>
<dbReference type="NCBIfam" id="TIGR02074">
    <property type="entry name" value="PBP_1a_fam"/>
    <property type="match status" value="1"/>
</dbReference>
<keyword evidence="14 28" id="KW-0812">Transmembrane</keyword>
<evidence type="ECO:0000256" key="10">
    <source>
        <dbReference type="ARBA" id="ARBA00022645"/>
    </source>
</evidence>
<dbReference type="GO" id="GO:0009252">
    <property type="term" value="P:peptidoglycan biosynthetic process"/>
    <property type="evidence" value="ECO:0007669"/>
    <property type="project" value="UniProtKB-UniPathway"/>
</dbReference>
<dbReference type="SUPFAM" id="SSF53955">
    <property type="entry name" value="Lysozyme-like"/>
    <property type="match status" value="1"/>
</dbReference>
<evidence type="ECO:0000256" key="18">
    <source>
        <dbReference type="ARBA" id="ARBA00022984"/>
    </source>
</evidence>
<dbReference type="GO" id="GO:0030288">
    <property type="term" value="C:outer membrane-bounded periplasmic space"/>
    <property type="evidence" value="ECO:0007669"/>
    <property type="project" value="TreeGrafter"/>
</dbReference>
<dbReference type="GO" id="GO:0005886">
    <property type="term" value="C:plasma membrane"/>
    <property type="evidence" value="ECO:0007669"/>
    <property type="project" value="UniProtKB-SubCell"/>
</dbReference>
<dbReference type="InterPro" id="IPR050396">
    <property type="entry name" value="Glycosyltr_51/Transpeptidase"/>
</dbReference>
<keyword evidence="21" id="KW-0046">Antibiotic resistance</keyword>
<evidence type="ECO:0000256" key="21">
    <source>
        <dbReference type="ARBA" id="ARBA00023251"/>
    </source>
</evidence>
<evidence type="ECO:0000259" key="30">
    <source>
        <dbReference type="Pfam" id="PF00912"/>
    </source>
</evidence>
<evidence type="ECO:0000256" key="9">
    <source>
        <dbReference type="ARBA" id="ARBA00022519"/>
    </source>
</evidence>
<keyword evidence="20 28" id="KW-0472">Membrane</keyword>
<keyword evidence="16" id="KW-0133">Cell shape</keyword>
<dbReference type="Pfam" id="PF00912">
    <property type="entry name" value="Transgly"/>
    <property type="match status" value="1"/>
</dbReference>
<comment type="pathway">
    <text evidence="27">Glycan biosynthesis.</text>
</comment>
<evidence type="ECO:0000256" key="16">
    <source>
        <dbReference type="ARBA" id="ARBA00022960"/>
    </source>
</evidence>
<dbReference type="GO" id="GO:0009002">
    <property type="term" value="F:serine-type D-Ala-D-Ala carboxypeptidase activity"/>
    <property type="evidence" value="ECO:0007669"/>
    <property type="project" value="UniProtKB-EC"/>
</dbReference>
<feature type="domain" description="Glycosyl transferase family 51" evidence="30">
    <location>
        <begin position="55"/>
        <end position="229"/>
    </location>
</feature>
<evidence type="ECO:0000256" key="8">
    <source>
        <dbReference type="ARBA" id="ARBA00022475"/>
    </source>
</evidence>
<evidence type="ECO:0000256" key="5">
    <source>
        <dbReference type="ARBA" id="ARBA00007739"/>
    </source>
</evidence>
<feature type="domain" description="Penicillin-binding protein OB-like" evidence="31">
    <location>
        <begin position="317"/>
        <end position="429"/>
    </location>
</feature>
<sequence>MKFFKRLIIVFIALGILGVTAVAGLYFYLKPELPSVATLRDVQLQTPMQVFTKDGELISQFGEKRRIPVALEDVPQDMVDAFLATEDSRFYQHFGVDPIGVMRAFWVLLTTGDIKEGASTITMQLARNFFLSFDRAWMRKIKETFIALHIEQLLDKDEILELYLNKITFGHRAHGIGAAAQVYYGKSLEQLTLAQIATIAGLPKAPSNLNPISHPEASKARRRVVLLRMLDENKITRSEFEQAASAPVTARRHGAEVTVDAPYLAEMVRQEMIDRYGEEKAYNAGYNVYTTVNSRIQLAARQAVWDNLHAYDERHGYRGPISILWSAEKNESPSSAEQISAYLEQLKSIGMVTPAVVTEVAEQSATLEVKGHGAITLPWEGMHWAREYINEEKQGPAPETTKDIMRAGHVVWLRRAGEENNWRLAQLPEPSSAIASLQPDDGAVAAVVGGYSFTLSQYNRALQAERQVGSNIKPLIYSAAFEEGLTLATLVNDAPINQWNPGSGIAWRPKNSPDVYEGPIRLRKGLAKSKNVVSVRLLREVGVEKTADHIAKFGLDRSDVPENESISLGSLSMTPMQVARSYAVFANGGYLVEPYVIERIEQGNGEVIFEANPKRACTDCDNPAPQIISEQNAFLVAQAMNSAVWGGGSWAHDTGWNGTSWRIQRSKPIINEVGRAIAGKTGTTNDVRDTWFSGFTSGLVTTTWVGFDDVSRQLGRTTMHPLLDSKQQSISGGEAGAKTALPGWILFMEEAVSAYPSDNLMIPPGVVNVRIDLETGKLSHRTDYTTRFEYFISGTEPKEYIDRSESNGNIFDDDGDGLF</sequence>
<keyword evidence="19 28" id="KW-1133">Transmembrane helix</keyword>
<dbReference type="Gene3D" id="3.40.710.10">
    <property type="entry name" value="DD-peptidase/beta-lactamase superfamily"/>
    <property type="match status" value="2"/>
</dbReference>
<dbReference type="AlphaFoldDB" id="A0A432Z6U8"/>
<dbReference type="EMBL" id="PIQF01000004">
    <property type="protein sequence ID" value="RUO73611.1"/>
    <property type="molecule type" value="Genomic_DNA"/>
</dbReference>
<evidence type="ECO:0000256" key="28">
    <source>
        <dbReference type="SAM" id="Phobius"/>
    </source>
</evidence>
<evidence type="ECO:0000256" key="22">
    <source>
        <dbReference type="ARBA" id="ARBA00023268"/>
    </source>
</evidence>
<dbReference type="GO" id="GO:0008955">
    <property type="term" value="F:peptidoglycan glycosyltransferase activity"/>
    <property type="evidence" value="ECO:0007669"/>
    <property type="project" value="UniProtKB-EC"/>
</dbReference>
<dbReference type="InterPro" id="IPR012338">
    <property type="entry name" value="Beta-lactam/transpept-like"/>
</dbReference>
<dbReference type="InterPro" id="IPR031376">
    <property type="entry name" value="PCB_OB"/>
</dbReference>
<comment type="pathway">
    <text evidence="3">Cell wall biogenesis; peptidoglycan biosynthesis.</text>
</comment>
<comment type="function">
    <text evidence="1">Cell wall formation. Synthesis of cross-linked peptidoglycan from the lipid intermediates. The enzyme has a penicillin-insensitive transglycosylase N-terminal domain (formation of linear glycan strands) and a penicillin-sensitive transpeptidase C-terminal domain (cross-linking of the peptide subunits).</text>
</comment>
<keyword evidence="22" id="KW-0511">Multifunctional enzyme</keyword>
<evidence type="ECO:0000256" key="24">
    <source>
        <dbReference type="ARBA" id="ARBA00034000"/>
    </source>
</evidence>
<reference evidence="32 33" key="1">
    <citation type="journal article" date="2011" name="Front. Microbiol.">
        <title>Genomic signatures of strain selection and enhancement in Bacillus atrophaeus var. globigii, a historical biowarfare simulant.</title>
        <authorList>
            <person name="Gibbons H.S."/>
            <person name="Broomall S.M."/>
            <person name="McNew L.A."/>
            <person name="Daligault H."/>
            <person name="Chapman C."/>
            <person name="Bruce D."/>
            <person name="Karavis M."/>
            <person name="Krepps M."/>
            <person name="McGregor P.A."/>
            <person name="Hong C."/>
            <person name="Park K.H."/>
            <person name="Akmal A."/>
            <person name="Feldman A."/>
            <person name="Lin J.S."/>
            <person name="Chang W.E."/>
            <person name="Higgs B.W."/>
            <person name="Demirev P."/>
            <person name="Lindquist J."/>
            <person name="Liem A."/>
            <person name="Fochler E."/>
            <person name="Read T.D."/>
            <person name="Tapia R."/>
            <person name="Johnson S."/>
            <person name="Bishop-Lilly K.A."/>
            <person name="Detter C."/>
            <person name="Han C."/>
            <person name="Sozhamannan S."/>
            <person name="Rosenzweig C.N."/>
            <person name="Skowronski E.W."/>
        </authorList>
    </citation>
    <scope>NUCLEOTIDE SEQUENCE [LARGE SCALE GENOMIC DNA]</scope>
    <source>
        <strain evidence="32 33">CL-SP19</strain>
    </source>
</reference>
<dbReference type="InterPro" id="IPR001460">
    <property type="entry name" value="PCN-bd_Tpept"/>
</dbReference>
<keyword evidence="8" id="KW-1003">Cell membrane</keyword>
<dbReference type="GO" id="GO:0071555">
    <property type="term" value="P:cell wall organization"/>
    <property type="evidence" value="ECO:0007669"/>
    <property type="project" value="UniProtKB-KW"/>
</dbReference>
<dbReference type="InterPro" id="IPR036950">
    <property type="entry name" value="PBP_transglycosylase"/>
</dbReference>
<comment type="similarity">
    <text evidence="5">In the N-terminal section; belongs to the glycosyltransferase 51 family.</text>
</comment>
<evidence type="ECO:0000256" key="6">
    <source>
        <dbReference type="ARBA" id="ARBA00012448"/>
    </source>
</evidence>
<keyword evidence="15" id="KW-0378">Hydrolase</keyword>
<dbReference type="Proteomes" id="UP000287908">
    <property type="component" value="Unassembled WGS sequence"/>
</dbReference>
<dbReference type="InterPro" id="IPR001264">
    <property type="entry name" value="Glyco_trans_51"/>
</dbReference>
<feature type="transmembrane region" description="Helical" evidence="28">
    <location>
        <begin position="7"/>
        <end position="29"/>
    </location>
</feature>
<evidence type="ECO:0000256" key="26">
    <source>
        <dbReference type="ARBA" id="ARBA00049902"/>
    </source>
</evidence>
<keyword evidence="18" id="KW-0573">Peptidoglycan synthesis</keyword>
<evidence type="ECO:0000256" key="13">
    <source>
        <dbReference type="ARBA" id="ARBA00022679"/>
    </source>
</evidence>
<evidence type="ECO:0000256" key="2">
    <source>
        <dbReference type="ARBA" id="ARBA00004249"/>
    </source>
</evidence>
<dbReference type="UniPathway" id="UPA00219"/>
<evidence type="ECO:0000256" key="27">
    <source>
        <dbReference type="ARBA" id="ARBA00060592"/>
    </source>
</evidence>
<proteinExistence type="inferred from homology"/>
<keyword evidence="17" id="KW-0735">Signal-anchor</keyword>
<evidence type="ECO:0000256" key="20">
    <source>
        <dbReference type="ARBA" id="ARBA00023136"/>
    </source>
</evidence>
<dbReference type="FunFam" id="1.10.3810.10:FF:000003">
    <property type="entry name" value="Penicillin-binding protein 1a"/>
    <property type="match status" value="1"/>
</dbReference>
<dbReference type="RefSeq" id="WP_126785414.1">
    <property type="nucleotide sequence ID" value="NZ_PIQF01000004.1"/>
</dbReference>
<evidence type="ECO:0000256" key="7">
    <source>
        <dbReference type="ARBA" id="ARBA00018638"/>
    </source>
</evidence>
<keyword evidence="10" id="KW-0121">Carboxypeptidase</keyword>
<evidence type="ECO:0000256" key="17">
    <source>
        <dbReference type="ARBA" id="ARBA00022968"/>
    </source>
</evidence>
<dbReference type="GO" id="GO:0006508">
    <property type="term" value="P:proteolysis"/>
    <property type="evidence" value="ECO:0007669"/>
    <property type="project" value="UniProtKB-KW"/>
</dbReference>
<evidence type="ECO:0000256" key="23">
    <source>
        <dbReference type="ARBA" id="ARBA00023316"/>
    </source>
</evidence>
<dbReference type="SUPFAM" id="SSF56601">
    <property type="entry name" value="beta-lactamase/transpeptidase-like"/>
    <property type="match status" value="1"/>
</dbReference>
<evidence type="ECO:0000256" key="25">
    <source>
        <dbReference type="ARBA" id="ARBA00044770"/>
    </source>
</evidence>
<comment type="subcellular location">
    <subcellularLocation>
        <location evidence="2">Cell inner membrane</location>
        <topology evidence="2">Single-pass type II membrane protein</topology>
    </subcellularLocation>
</comment>
<organism evidence="32 33">
    <name type="scientific">Idiomarina seosinensis</name>
    <dbReference type="NCBI Taxonomy" id="281739"/>
    <lineage>
        <taxon>Bacteria</taxon>
        <taxon>Pseudomonadati</taxon>
        <taxon>Pseudomonadota</taxon>
        <taxon>Gammaproteobacteria</taxon>
        <taxon>Alteromonadales</taxon>
        <taxon>Idiomarinaceae</taxon>
        <taxon>Idiomarina</taxon>
    </lineage>
</organism>
<keyword evidence="12" id="KW-0328">Glycosyltransferase</keyword>
<feature type="domain" description="Penicillin-binding protein transpeptidase" evidence="29">
    <location>
        <begin position="437"/>
        <end position="695"/>
    </location>
</feature>
<name>A0A432Z6U8_9GAMM</name>
<keyword evidence="33" id="KW-1185">Reference proteome</keyword>
<evidence type="ECO:0000256" key="4">
    <source>
        <dbReference type="ARBA" id="ARBA00007090"/>
    </source>
</evidence>
<evidence type="ECO:0000256" key="3">
    <source>
        <dbReference type="ARBA" id="ARBA00004752"/>
    </source>
</evidence>
<dbReference type="Pfam" id="PF17092">
    <property type="entry name" value="PCB_OB"/>
    <property type="match status" value="1"/>
</dbReference>
<keyword evidence="9" id="KW-0997">Cell inner membrane</keyword>
<dbReference type="EC" id="3.4.16.4" evidence="6"/>
<dbReference type="GO" id="GO:0008360">
    <property type="term" value="P:regulation of cell shape"/>
    <property type="evidence" value="ECO:0007669"/>
    <property type="project" value="UniProtKB-KW"/>
</dbReference>
<dbReference type="GO" id="GO:0046677">
    <property type="term" value="P:response to antibiotic"/>
    <property type="evidence" value="ECO:0007669"/>
    <property type="project" value="UniProtKB-KW"/>
</dbReference>
<evidence type="ECO:0000256" key="15">
    <source>
        <dbReference type="ARBA" id="ARBA00022801"/>
    </source>
</evidence>
<dbReference type="PANTHER" id="PTHR32282">
    <property type="entry name" value="BINDING PROTEIN TRANSPEPTIDASE, PUTATIVE-RELATED"/>
    <property type="match status" value="1"/>
</dbReference>
<evidence type="ECO:0000256" key="12">
    <source>
        <dbReference type="ARBA" id="ARBA00022676"/>
    </source>
</evidence>
<evidence type="ECO:0000256" key="11">
    <source>
        <dbReference type="ARBA" id="ARBA00022670"/>
    </source>
</evidence>
<evidence type="ECO:0000256" key="14">
    <source>
        <dbReference type="ARBA" id="ARBA00022692"/>
    </source>
</evidence>